<organism evidence="2 3">
    <name type="scientific">Actinomadura rudentiformis</name>
    <dbReference type="NCBI Taxonomy" id="359158"/>
    <lineage>
        <taxon>Bacteria</taxon>
        <taxon>Bacillati</taxon>
        <taxon>Actinomycetota</taxon>
        <taxon>Actinomycetes</taxon>
        <taxon>Streptosporangiales</taxon>
        <taxon>Thermomonosporaceae</taxon>
        <taxon>Actinomadura</taxon>
    </lineage>
</organism>
<name>A0A6H9ZA24_9ACTN</name>
<dbReference type="Proteomes" id="UP000468735">
    <property type="component" value="Unassembled WGS sequence"/>
</dbReference>
<evidence type="ECO:0000313" key="3">
    <source>
        <dbReference type="Proteomes" id="UP000468735"/>
    </source>
</evidence>
<feature type="transmembrane region" description="Helical" evidence="1">
    <location>
        <begin position="91"/>
        <end position="108"/>
    </location>
</feature>
<feature type="transmembrane region" description="Helical" evidence="1">
    <location>
        <begin position="120"/>
        <end position="138"/>
    </location>
</feature>
<accession>A0A6H9ZA24</accession>
<reference evidence="2 3" key="1">
    <citation type="submission" date="2019-09" db="EMBL/GenBank/DDBJ databases">
        <title>Actinomadura physcomitrii sp. nov., a novel actinomycete isolated from moss [Physcomitrium sphaericum (Ludw) Fuernr].</title>
        <authorList>
            <person name="Zhuang X."/>
            <person name="Liu C."/>
        </authorList>
    </citation>
    <scope>NUCLEOTIDE SEQUENCE [LARGE SCALE GENOMIC DNA]</scope>
    <source>
        <strain evidence="2 3">HMC1</strain>
    </source>
</reference>
<feature type="transmembrane region" description="Helical" evidence="1">
    <location>
        <begin position="60"/>
        <end position="79"/>
    </location>
</feature>
<keyword evidence="1" id="KW-0812">Transmembrane</keyword>
<comment type="caution">
    <text evidence="2">The sequence shown here is derived from an EMBL/GenBank/DDBJ whole genome shotgun (WGS) entry which is preliminary data.</text>
</comment>
<sequence length="149" mass="16076">MSERDGLTSAGAAAALARADELRASVRERGRWLVRFQLAYGAMSLVAVLMLGLVDWPAGIVISVAFWAVTLPPLIFYAVRQPVAHRGMARSHLVMMAAWTVLYLAVLMPGTQMQGEPGWWVPGAVAVSLPGFVAAYLTSRRVTGRAARP</sequence>
<keyword evidence="3" id="KW-1185">Reference proteome</keyword>
<protein>
    <submittedName>
        <fullName evidence="2">Uncharacterized protein</fullName>
    </submittedName>
</protein>
<dbReference type="OrthoDB" id="3429272at2"/>
<gene>
    <name evidence="2" type="ORF">F8566_08420</name>
</gene>
<proteinExistence type="predicted"/>
<dbReference type="AlphaFoldDB" id="A0A6H9ZA24"/>
<keyword evidence="1" id="KW-0472">Membrane</keyword>
<feature type="transmembrane region" description="Helical" evidence="1">
    <location>
        <begin position="32"/>
        <end position="54"/>
    </location>
</feature>
<evidence type="ECO:0000256" key="1">
    <source>
        <dbReference type="SAM" id="Phobius"/>
    </source>
</evidence>
<dbReference type="EMBL" id="WBMT01000003">
    <property type="protein sequence ID" value="KAB2350964.1"/>
    <property type="molecule type" value="Genomic_DNA"/>
</dbReference>
<evidence type="ECO:0000313" key="2">
    <source>
        <dbReference type="EMBL" id="KAB2350964.1"/>
    </source>
</evidence>
<dbReference type="RefSeq" id="WP_151559362.1">
    <property type="nucleotide sequence ID" value="NZ_WBMT01000003.1"/>
</dbReference>
<keyword evidence="1" id="KW-1133">Transmembrane helix</keyword>